<accession>A0A5M9H8C2</accession>
<name>A0A5M9H8C2_9SPHI</name>
<dbReference type="OrthoDB" id="635817at2"/>
<feature type="transmembrane region" description="Helical" evidence="1">
    <location>
        <begin position="21"/>
        <end position="42"/>
    </location>
</feature>
<evidence type="ECO:0000313" key="2">
    <source>
        <dbReference type="EMBL" id="KAA8482445.1"/>
    </source>
</evidence>
<evidence type="ECO:0000313" key="3">
    <source>
        <dbReference type="Proteomes" id="UP000322918"/>
    </source>
</evidence>
<evidence type="ECO:0000256" key="1">
    <source>
        <dbReference type="SAM" id="Phobius"/>
    </source>
</evidence>
<gene>
    <name evidence="2" type="ORF">F1649_12100</name>
</gene>
<reference evidence="2 3" key="1">
    <citation type="submission" date="2019-09" db="EMBL/GenBank/DDBJ databases">
        <title>Pararcticibacter amylolyticus gen. nov., sp. nov., isolated from a rottenly hemp rope, and reclassification of Pedobacter tournemirensis as Pararcticibacter tournemirensis comb. nov.</title>
        <authorList>
            <person name="Cai Y."/>
        </authorList>
    </citation>
    <scope>NUCLEOTIDE SEQUENCE [LARGE SCALE GENOMIC DNA]</scope>
    <source>
        <strain evidence="2 3">TF5-37.2-LB10</strain>
    </source>
</reference>
<comment type="caution">
    <text evidence="2">The sequence shown here is derived from an EMBL/GenBank/DDBJ whole genome shotgun (WGS) entry which is preliminary data.</text>
</comment>
<proteinExistence type="predicted"/>
<dbReference type="RefSeq" id="WP_141815751.1">
    <property type="nucleotide sequence ID" value="NZ_VFPL01000001.1"/>
</dbReference>
<keyword evidence="1" id="KW-0812">Transmembrane</keyword>
<sequence length="89" mass="10560">MVLLTIYEKIKEIAIQKATGFGVHVISIFIRQALFIGFGLAYSRQFFGNQIIPFIDFDWRPDRWWHVYGQFPVKPRIEYSLFQIILHGL</sequence>
<dbReference type="AlphaFoldDB" id="A0A5M9H8C2"/>
<protein>
    <submittedName>
        <fullName evidence="2">Uncharacterized protein</fullName>
    </submittedName>
</protein>
<keyword evidence="1" id="KW-1133">Transmembrane helix</keyword>
<keyword evidence="1" id="KW-0472">Membrane</keyword>
<organism evidence="2 3">
    <name type="scientific">Arcticibacter tournemirensis</name>
    <dbReference type="NCBI Taxonomy" id="699437"/>
    <lineage>
        <taxon>Bacteria</taxon>
        <taxon>Pseudomonadati</taxon>
        <taxon>Bacteroidota</taxon>
        <taxon>Sphingobacteriia</taxon>
        <taxon>Sphingobacteriales</taxon>
        <taxon>Sphingobacteriaceae</taxon>
        <taxon>Arcticibacter</taxon>
    </lineage>
</organism>
<keyword evidence="3" id="KW-1185">Reference proteome</keyword>
<dbReference type="Proteomes" id="UP000322918">
    <property type="component" value="Unassembled WGS sequence"/>
</dbReference>
<dbReference type="EMBL" id="VWNE01000017">
    <property type="protein sequence ID" value="KAA8482445.1"/>
    <property type="molecule type" value="Genomic_DNA"/>
</dbReference>